<dbReference type="InterPro" id="IPR002881">
    <property type="entry name" value="DUF58"/>
</dbReference>
<feature type="domain" description="DUF58" evidence="2">
    <location>
        <begin position="195"/>
        <end position="300"/>
    </location>
</feature>
<feature type="transmembrane region" description="Helical" evidence="1">
    <location>
        <begin position="27"/>
        <end position="47"/>
    </location>
</feature>
<dbReference type="PANTHER" id="PTHR34351:SF1">
    <property type="entry name" value="SLR1927 PROTEIN"/>
    <property type="match status" value="1"/>
</dbReference>
<keyword evidence="4" id="KW-1185">Reference proteome</keyword>
<protein>
    <recommendedName>
        <fullName evidence="2">DUF58 domain-containing protein</fullName>
    </recommendedName>
</protein>
<reference evidence="4" key="1">
    <citation type="submission" date="2017-02" db="EMBL/GenBank/DDBJ databases">
        <title>Tessaracoccus aquaemaris sp. nov., isolated from the intestine of a Korean rockfish, Sebastes schlegelii, in a marine aquaculture pond.</title>
        <authorList>
            <person name="Tak E.J."/>
            <person name="Bae J.-W."/>
        </authorList>
    </citation>
    <scope>NUCLEOTIDE SEQUENCE [LARGE SCALE GENOMIC DNA]</scope>
    <source>
        <strain evidence="4">NSG39</strain>
    </source>
</reference>
<dbReference type="STRING" id="1332264.BW730_07870"/>
<dbReference type="Proteomes" id="UP000188145">
    <property type="component" value="Chromosome"/>
</dbReference>
<organism evidence="3 4">
    <name type="scientific">Tessaracoccus aquimaris</name>
    <dbReference type="NCBI Taxonomy" id="1332264"/>
    <lineage>
        <taxon>Bacteria</taxon>
        <taxon>Bacillati</taxon>
        <taxon>Actinomycetota</taxon>
        <taxon>Actinomycetes</taxon>
        <taxon>Propionibacteriales</taxon>
        <taxon>Propionibacteriaceae</taxon>
        <taxon>Tessaracoccus</taxon>
    </lineage>
</organism>
<evidence type="ECO:0000313" key="4">
    <source>
        <dbReference type="Proteomes" id="UP000188145"/>
    </source>
</evidence>
<accession>A0A1Q2CMU2</accession>
<gene>
    <name evidence="3" type="ORF">BW730_07870</name>
</gene>
<keyword evidence="1" id="KW-1133">Transmembrane helix</keyword>
<dbReference type="EMBL" id="CP019606">
    <property type="protein sequence ID" value="AQP47427.1"/>
    <property type="molecule type" value="Genomic_DNA"/>
</dbReference>
<proteinExistence type="predicted"/>
<dbReference type="OrthoDB" id="9812729at2"/>
<evidence type="ECO:0000259" key="2">
    <source>
        <dbReference type="Pfam" id="PF01882"/>
    </source>
</evidence>
<keyword evidence="1" id="KW-0812">Transmembrane</keyword>
<dbReference type="RefSeq" id="WP_077685759.1">
    <property type="nucleotide sequence ID" value="NZ_CP019606.1"/>
</dbReference>
<keyword evidence="1" id="KW-0472">Membrane</keyword>
<dbReference type="PANTHER" id="PTHR34351">
    <property type="entry name" value="SLR1927 PROTEIN-RELATED"/>
    <property type="match status" value="1"/>
</dbReference>
<evidence type="ECO:0000256" key="1">
    <source>
        <dbReference type="SAM" id="Phobius"/>
    </source>
</evidence>
<evidence type="ECO:0000313" key="3">
    <source>
        <dbReference type="EMBL" id="AQP47427.1"/>
    </source>
</evidence>
<sequence length="401" mass="42216">MTGRGLALVILGGLASAAAAFIGERDILWLTLGLTALPVLALLYLLVAPPRIGHERTLEPPMMPNGESARIVLRVVNDAPAQSSALRFNDSADHAIGGGASFVIARGFGRWHQAVGYTVEAESRGRFRIGPLTASATDPFGLARRTITSDGEDSTLRVTPRVWPLSELPTGSGLGAAGDATPQRIGQAGTDDVLVREHRYGDDMRRVHWKLSAKKDDLMVRLEEHPWDPSSTLIVDTRRSAHADHGPRGSLEWAVSAVASVATMLLSGRFRLSIVSPSGSVYQSGHSVGPSAGQAMIEAMTDLTASEHGWLGEAFSDPEALGSSASLVAVTGLLTAADAAALTAAGAGARSVVALVPDAERWGSPSDEHEDAVTLLANHGWTLARYSPGDTVPEAWARVPR</sequence>
<dbReference type="Pfam" id="PF01882">
    <property type="entry name" value="DUF58"/>
    <property type="match status" value="1"/>
</dbReference>
<name>A0A1Q2CMU2_9ACTN</name>
<dbReference type="KEGG" id="tes:BW730_07870"/>
<dbReference type="AlphaFoldDB" id="A0A1Q2CMU2"/>